<comment type="caution">
    <text evidence="1">The sequence shown here is derived from an EMBL/GenBank/DDBJ whole genome shotgun (WGS) entry which is preliminary data.</text>
</comment>
<dbReference type="Proteomes" id="UP001239111">
    <property type="component" value="Chromosome 3"/>
</dbReference>
<dbReference type="EMBL" id="CM056743">
    <property type="protein sequence ID" value="KAJ8670455.1"/>
    <property type="molecule type" value="Genomic_DNA"/>
</dbReference>
<sequence length="142" mass="16467">MIVRIKISMSNDSDPMIDACLAPDWDQSDDEEISFTVNQNRKNSSSQVLPSPKRPIPKVSTRKQSLNTNAIVLNKDMFAKPQEEFKTKRQNLEKRKIQQEPSTLEISEKIERSALQNPRRKMNYLETKNGFVKFVWKIGSKI</sequence>
<reference evidence="1" key="1">
    <citation type="submission" date="2023-04" db="EMBL/GenBank/DDBJ databases">
        <title>A chromosome-level genome assembly of the parasitoid wasp Eretmocerus hayati.</title>
        <authorList>
            <person name="Zhong Y."/>
            <person name="Liu S."/>
            <person name="Liu Y."/>
        </authorList>
    </citation>
    <scope>NUCLEOTIDE SEQUENCE</scope>
    <source>
        <strain evidence="1">ZJU_SS_LIU_2023</strain>
    </source>
</reference>
<organism evidence="1 2">
    <name type="scientific">Eretmocerus hayati</name>
    <dbReference type="NCBI Taxonomy" id="131215"/>
    <lineage>
        <taxon>Eukaryota</taxon>
        <taxon>Metazoa</taxon>
        <taxon>Ecdysozoa</taxon>
        <taxon>Arthropoda</taxon>
        <taxon>Hexapoda</taxon>
        <taxon>Insecta</taxon>
        <taxon>Pterygota</taxon>
        <taxon>Neoptera</taxon>
        <taxon>Endopterygota</taxon>
        <taxon>Hymenoptera</taxon>
        <taxon>Apocrita</taxon>
        <taxon>Proctotrupomorpha</taxon>
        <taxon>Chalcidoidea</taxon>
        <taxon>Aphelinidae</taxon>
        <taxon>Aphelininae</taxon>
        <taxon>Eretmocerus</taxon>
    </lineage>
</organism>
<evidence type="ECO:0000313" key="2">
    <source>
        <dbReference type="Proteomes" id="UP001239111"/>
    </source>
</evidence>
<protein>
    <submittedName>
        <fullName evidence="1">Uncharacterized protein</fullName>
    </submittedName>
</protein>
<proteinExistence type="predicted"/>
<accession>A0ACC2NLL6</accession>
<keyword evidence="2" id="KW-1185">Reference proteome</keyword>
<gene>
    <name evidence="1" type="ORF">QAD02_001714</name>
</gene>
<evidence type="ECO:0000313" key="1">
    <source>
        <dbReference type="EMBL" id="KAJ8670455.1"/>
    </source>
</evidence>
<name>A0ACC2NLL6_9HYME</name>